<dbReference type="EMBL" id="JABFCX010000003">
    <property type="protein sequence ID" value="NNU16586.1"/>
    <property type="molecule type" value="Genomic_DNA"/>
</dbReference>
<keyword evidence="1" id="KW-0732">Signal</keyword>
<protein>
    <submittedName>
        <fullName evidence="2">PEP-CTERM sorting domain-containing protein</fullName>
    </submittedName>
</protein>
<dbReference type="AlphaFoldDB" id="A0A7Y3RN11"/>
<evidence type="ECO:0000256" key="1">
    <source>
        <dbReference type="SAM" id="SignalP"/>
    </source>
</evidence>
<proteinExistence type="predicted"/>
<dbReference type="InterPro" id="IPR013424">
    <property type="entry name" value="Ice-binding_C"/>
</dbReference>
<evidence type="ECO:0000313" key="3">
    <source>
        <dbReference type="Proteomes" id="UP000536835"/>
    </source>
</evidence>
<sequence length="185" mass="19610">MFKRYLAATAATIALGLGSANAALIEDEVFDGAELGFGQVLNGSDMFQFLLRNLSTDSLDILVEISASGDLDNLENIRVGLGIGDDVEDNDGTFEDATESLTVVPRDMGDPQRGSAFFLFEDFTTEEAFSVYVAGAEEFDGPTPFTVSIFAEGSNPDLNEIPVPGAALLLGTALAGFGIARRRKV</sequence>
<evidence type="ECO:0000313" key="2">
    <source>
        <dbReference type="EMBL" id="NNU16586.1"/>
    </source>
</evidence>
<reference evidence="2 3" key="1">
    <citation type="submission" date="2020-05" db="EMBL/GenBank/DDBJ databases">
        <title>Parvularcula mediterraneae sp. nov., isolated from polypropylene straw from shallow seawater of the seashore of Laganas in Zakynthos island, Greece.</title>
        <authorList>
            <person name="Szabo I."/>
            <person name="Al-Omari J."/>
            <person name="Rado J."/>
            <person name="Szerdahelyi G.S."/>
        </authorList>
    </citation>
    <scope>NUCLEOTIDE SEQUENCE [LARGE SCALE GENOMIC DNA]</scope>
    <source>
        <strain evidence="2 3">ZS-1/3</strain>
    </source>
</reference>
<gene>
    <name evidence="2" type="ORF">HK107_09665</name>
</gene>
<dbReference type="RefSeq" id="WP_173199188.1">
    <property type="nucleotide sequence ID" value="NZ_JABFCX010000003.1"/>
</dbReference>
<comment type="caution">
    <text evidence="2">The sequence shown here is derived from an EMBL/GenBank/DDBJ whole genome shotgun (WGS) entry which is preliminary data.</text>
</comment>
<feature type="signal peptide" evidence="1">
    <location>
        <begin position="1"/>
        <end position="22"/>
    </location>
</feature>
<dbReference type="NCBIfam" id="TIGR02595">
    <property type="entry name" value="PEP_CTERM"/>
    <property type="match status" value="1"/>
</dbReference>
<feature type="chain" id="PRO_5030512309" evidence="1">
    <location>
        <begin position="23"/>
        <end position="185"/>
    </location>
</feature>
<organism evidence="2 3">
    <name type="scientific">Parvularcula mediterranea</name>
    <dbReference type="NCBI Taxonomy" id="2732508"/>
    <lineage>
        <taxon>Bacteria</taxon>
        <taxon>Pseudomonadati</taxon>
        <taxon>Pseudomonadota</taxon>
        <taxon>Alphaproteobacteria</taxon>
        <taxon>Parvularculales</taxon>
        <taxon>Parvularculaceae</taxon>
        <taxon>Parvularcula</taxon>
    </lineage>
</organism>
<name>A0A7Y3RN11_9PROT</name>
<keyword evidence="3" id="KW-1185">Reference proteome</keyword>
<dbReference type="Proteomes" id="UP000536835">
    <property type="component" value="Unassembled WGS sequence"/>
</dbReference>
<accession>A0A7Y3RN11</accession>